<proteinExistence type="inferred from homology"/>
<comment type="caution">
    <text evidence="10">The sequence shown here is derived from an EMBL/GenBank/DDBJ whole genome shotgun (WGS) entry which is preliminary data.</text>
</comment>
<comment type="subcellular location">
    <subcellularLocation>
        <location evidence="1">Cell membrane</location>
        <topology evidence="1">Multi-pass membrane protein</topology>
    </subcellularLocation>
</comment>
<feature type="domain" description="Mechanosensitive ion channel MscS C-terminal" evidence="9">
    <location>
        <begin position="209"/>
        <end position="293"/>
    </location>
</feature>
<dbReference type="Proteomes" id="UP001596406">
    <property type="component" value="Unassembled WGS sequence"/>
</dbReference>
<keyword evidence="5 7" id="KW-1133">Transmembrane helix</keyword>
<protein>
    <submittedName>
        <fullName evidence="10">Mechanosensitive ion channel family protein</fullName>
    </submittedName>
</protein>
<dbReference type="InterPro" id="IPR011014">
    <property type="entry name" value="MscS_channel_TM-2"/>
</dbReference>
<evidence type="ECO:0000256" key="7">
    <source>
        <dbReference type="SAM" id="Phobius"/>
    </source>
</evidence>
<dbReference type="Pfam" id="PF21082">
    <property type="entry name" value="MS_channel_3rd"/>
    <property type="match status" value="1"/>
</dbReference>
<evidence type="ECO:0000256" key="1">
    <source>
        <dbReference type="ARBA" id="ARBA00004651"/>
    </source>
</evidence>
<dbReference type="InterPro" id="IPR023408">
    <property type="entry name" value="MscS_beta-dom_sf"/>
</dbReference>
<keyword evidence="11" id="KW-1185">Reference proteome</keyword>
<dbReference type="Gene3D" id="2.30.30.60">
    <property type="match status" value="1"/>
</dbReference>
<feature type="transmembrane region" description="Helical" evidence="7">
    <location>
        <begin position="46"/>
        <end position="68"/>
    </location>
</feature>
<dbReference type="InterPro" id="IPR010920">
    <property type="entry name" value="LSM_dom_sf"/>
</dbReference>
<dbReference type="SUPFAM" id="SSF82861">
    <property type="entry name" value="Mechanosensitive channel protein MscS (YggB), transmembrane region"/>
    <property type="match status" value="1"/>
</dbReference>
<evidence type="ECO:0000256" key="5">
    <source>
        <dbReference type="ARBA" id="ARBA00022989"/>
    </source>
</evidence>
<evidence type="ECO:0000313" key="10">
    <source>
        <dbReference type="EMBL" id="MFC6836293.1"/>
    </source>
</evidence>
<evidence type="ECO:0000259" key="8">
    <source>
        <dbReference type="Pfam" id="PF00924"/>
    </source>
</evidence>
<name>A0ABD5U7W0_9EURY</name>
<dbReference type="InterPro" id="IPR011066">
    <property type="entry name" value="MscS_channel_C_sf"/>
</dbReference>
<feature type="transmembrane region" description="Helical" evidence="7">
    <location>
        <begin position="114"/>
        <end position="133"/>
    </location>
</feature>
<evidence type="ECO:0000259" key="9">
    <source>
        <dbReference type="Pfam" id="PF21082"/>
    </source>
</evidence>
<dbReference type="InterPro" id="IPR049278">
    <property type="entry name" value="MS_channel_C"/>
</dbReference>
<evidence type="ECO:0000256" key="6">
    <source>
        <dbReference type="ARBA" id="ARBA00023136"/>
    </source>
</evidence>
<feature type="domain" description="Mechanosensitive ion channel MscS" evidence="8">
    <location>
        <begin position="135"/>
        <end position="200"/>
    </location>
</feature>
<dbReference type="Gene3D" id="3.30.70.100">
    <property type="match status" value="1"/>
</dbReference>
<evidence type="ECO:0000256" key="3">
    <source>
        <dbReference type="ARBA" id="ARBA00022475"/>
    </source>
</evidence>
<organism evidence="10 11">
    <name type="scientific">Halomarina ordinaria</name>
    <dbReference type="NCBI Taxonomy" id="3033939"/>
    <lineage>
        <taxon>Archaea</taxon>
        <taxon>Methanobacteriati</taxon>
        <taxon>Methanobacteriota</taxon>
        <taxon>Stenosarchaea group</taxon>
        <taxon>Halobacteria</taxon>
        <taxon>Halobacteriales</taxon>
        <taxon>Natronomonadaceae</taxon>
        <taxon>Halomarina</taxon>
    </lineage>
</organism>
<reference evidence="10 11" key="1">
    <citation type="journal article" date="2019" name="Int. J. Syst. Evol. Microbiol.">
        <title>The Global Catalogue of Microorganisms (GCM) 10K type strain sequencing project: providing services to taxonomists for standard genome sequencing and annotation.</title>
        <authorList>
            <consortium name="The Broad Institute Genomics Platform"/>
            <consortium name="The Broad Institute Genome Sequencing Center for Infectious Disease"/>
            <person name="Wu L."/>
            <person name="Ma J."/>
        </authorList>
    </citation>
    <scope>NUCLEOTIDE SEQUENCE [LARGE SCALE GENOMIC DNA]</scope>
    <source>
        <strain evidence="10 11">PSRA2</strain>
    </source>
</reference>
<dbReference type="Pfam" id="PF00924">
    <property type="entry name" value="MS_channel_2nd"/>
    <property type="match status" value="1"/>
</dbReference>
<gene>
    <name evidence="10" type="ORF">ACFQHK_07205</name>
</gene>
<dbReference type="RefSeq" id="WP_379737169.1">
    <property type="nucleotide sequence ID" value="NZ_JARRAH010000001.1"/>
</dbReference>
<dbReference type="InterPro" id="IPR045275">
    <property type="entry name" value="MscS_archaea/bacteria_type"/>
</dbReference>
<dbReference type="PANTHER" id="PTHR30221">
    <property type="entry name" value="SMALL-CONDUCTANCE MECHANOSENSITIVE CHANNEL"/>
    <property type="match status" value="1"/>
</dbReference>
<keyword evidence="6 7" id="KW-0472">Membrane</keyword>
<dbReference type="PANTHER" id="PTHR30221:SF1">
    <property type="entry name" value="SMALL-CONDUCTANCE MECHANOSENSITIVE CHANNEL"/>
    <property type="match status" value="1"/>
</dbReference>
<evidence type="ECO:0000256" key="2">
    <source>
        <dbReference type="ARBA" id="ARBA00008017"/>
    </source>
</evidence>
<accession>A0ABD5U7W0</accession>
<dbReference type="GO" id="GO:0005886">
    <property type="term" value="C:plasma membrane"/>
    <property type="evidence" value="ECO:0007669"/>
    <property type="project" value="UniProtKB-SubCell"/>
</dbReference>
<keyword evidence="3" id="KW-1003">Cell membrane</keyword>
<dbReference type="AlphaFoldDB" id="A0ABD5U7W0"/>
<keyword evidence="4 7" id="KW-0812">Transmembrane</keyword>
<sequence>MGLATVLLQTGEEGNLTLGDTGVEASGVVSKTIEETFNLDVEYANALGSLVVFVGSFLALYGVGRALALPLAGRLLDARDVDEHAKRPLMRVVHVVVAFVAVAVAFGFAGYGNFLTSLATVAAAATLAVGLALQDVLKNLVAGVFIYMDRPFRIGDWIEWEDYSGVVEDISLRVTRVRTFDNELLTVPNSQLTDGVIKNPVAKDKLRLKFVFGIGYDDDVQRATDIIVDEATEHPDILSSPAPSVRLTELGDSSVGLQSRFWIGDPSRAEFMRIRGEYVTAVKRRFDEDGIDIPYPQVDLHGGIELANAALASESADD</sequence>
<evidence type="ECO:0000313" key="11">
    <source>
        <dbReference type="Proteomes" id="UP001596406"/>
    </source>
</evidence>
<dbReference type="SUPFAM" id="SSF50182">
    <property type="entry name" value="Sm-like ribonucleoproteins"/>
    <property type="match status" value="1"/>
</dbReference>
<dbReference type="InterPro" id="IPR006685">
    <property type="entry name" value="MscS_channel_2nd"/>
</dbReference>
<dbReference type="SUPFAM" id="SSF82689">
    <property type="entry name" value="Mechanosensitive channel protein MscS (YggB), C-terminal domain"/>
    <property type="match status" value="1"/>
</dbReference>
<dbReference type="EMBL" id="JBHSXM010000001">
    <property type="protein sequence ID" value="MFC6836293.1"/>
    <property type="molecule type" value="Genomic_DNA"/>
</dbReference>
<evidence type="ECO:0000256" key="4">
    <source>
        <dbReference type="ARBA" id="ARBA00022692"/>
    </source>
</evidence>
<dbReference type="Gene3D" id="1.10.287.1260">
    <property type="match status" value="1"/>
</dbReference>
<comment type="similarity">
    <text evidence="2">Belongs to the MscS (TC 1.A.23) family.</text>
</comment>
<feature type="transmembrane region" description="Helical" evidence="7">
    <location>
        <begin position="89"/>
        <end position="108"/>
    </location>
</feature>